<dbReference type="Pfam" id="PF11274">
    <property type="entry name" value="DUF3074"/>
    <property type="match status" value="1"/>
</dbReference>
<proteinExistence type="predicted"/>
<dbReference type="EMBL" id="OAPG01000003">
    <property type="protein sequence ID" value="SNX82829.1"/>
    <property type="molecule type" value="Genomic_DNA"/>
</dbReference>
<dbReference type="Gene3D" id="3.30.530.20">
    <property type="match status" value="1"/>
</dbReference>
<dbReference type="InterPro" id="IPR024500">
    <property type="entry name" value="DUF3074"/>
</dbReference>
<evidence type="ECO:0000313" key="2">
    <source>
        <dbReference type="EMBL" id="SNX82829.1"/>
    </source>
</evidence>
<organism evidence="2 3">
    <name type="scientific">Melanopsichium pennsylvanicum</name>
    <dbReference type="NCBI Taxonomy" id="63383"/>
    <lineage>
        <taxon>Eukaryota</taxon>
        <taxon>Fungi</taxon>
        <taxon>Dikarya</taxon>
        <taxon>Basidiomycota</taxon>
        <taxon>Ustilaginomycotina</taxon>
        <taxon>Ustilaginomycetes</taxon>
        <taxon>Ustilaginales</taxon>
        <taxon>Ustilaginaceae</taxon>
        <taxon>Melanopsichium</taxon>
    </lineage>
</organism>
<reference evidence="2" key="1">
    <citation type="submission" date="2023-10" db="EMBL/GenBank/DDBJ databases">
        <authorList>
            <person name="Guldener U."/>
        </authorList>
    </citation>
    <scope>NUCLEOTIDE SEQUENCE</scope>
    <source>
        <strain evidence="2">Mp4</strain>
    </source>
</reference>
<comment type="caution">
    <text evidence="2">The sequence shown here is derived from an EMBL/GenBank/DDBJ whole genome shotgun (WGS) entry which is preliminary data.</text>
</comment>
<dbReference type="AlphaFoldDB" id="A0AAJ5C3U4"/>
<dbReference type="SUPFAM" id="SSF55961">
    <property type="entry name" value="Bet v1-like"/>
    <property type="match status" value="1"/>
</dbReference>
<dbReference type="PANTHER" id="PTHR40370:SF1">
    <property type="entry name" value="DUF3074 DOMAIN-CONTAINING PROTEIN"/>
    <property type="match status" value="1"/>
</dbReference>
<evidence type="ECO:0000259" key="1">
    <source>
        <dbReference type="Pfam" id="PF11274"/>
    </source>
</evidence>
<dbReference type="PANTHER" id="PTHR40370">
    <property type="entry name" value="EXPRESSED PROTEIN"/>
    <property type="match status" value="1"/>
</dbReference>
<keyword evidence="3" id="KW-1185">Reference proteome</keyword>
<dbReference type="Proteomes" id="UP001294444">
    <property type="component" value="Unassembled WGS sequence"/>
</dbReference>
<name>A0AAJ5C3U4_9BASI</name>
<protein>
    <recommendedName>
        <fullName evidence="1">DUF3074 domain-containing protein</fullName>
    </recommendedName>
</protein>
<dbReference type="InterPro" id="IPR023393">
    <property type="entry name" value="START-like_dom_sf"/>
</dbReference>
<accession>A0AAJ5C3U4</accession>
<gene>
    <name evidence="2" type="ORF">MEPE_01535</name>
</gene>
<feature type="domain" description="DUF3074" evidence="1">
    <location>
        <begin position="79"/>
        <end position="283"/>
    </location>
</feature>
<evidence type="ECO:0000313" key="3">
    <source>
        <dbReference type="Proteomes" id="UP001294444"/>
    </source>
</evidence>
<sequence>MTKATFAPFAALEIPFSSIPTADTPEYASFISHYITSAFSFIRATPEWKKTKSFKSPVGGPVRCKVLPSQVKKLGKKAWHLRESSHGPDCGLTYDDFRRYIRFQHSIYEKEYIEDVVLTECAAKVKEDEAEIWHNSYKLPIVTSDRDFVQMLLTIDLPPHPQPYSQDHEQATLAWIRDPSRTLIPPTCSNEPEYRSLVVLQFPVSHPDHPQTAPKVRAVYSSFEAIYEGPAPKQSQYTDAKPEVVNWKMAVQSDTRGRIPTMMQEMAMPGEIAHDVPAFIGWAKKYKVDHPPADE</sequence>